<feature type="transmembrane region" description="Helical" evidence="2">
    <location>
        <begin position="473"/>
        <end position="495"/>
    </location>
</feature>
<feature type="transmembrane region" description="Helical" evidence="2">
    <location>
        <begin position="344"/>
        <end position="361"/>
    </location>
</feature>
<dbReference type="PANTHER" id="PTHR12174:SF35">
    <property type="entry name" value="INTRAMEMBRANE PROTEASE (IMPAS) FAMILY"/>
    <property type="match status" value="1"/>
</dbReference>
<keyword evidence="2" id="KW-0472">Membrane</keyword>
<name>A0A0R3S3M9_9BILA</name>
<feature type="transmembrane region" description="Helical" evidence="2">
    <location>
        <begin position="260"/>
        <end position="282"/>
    </location>
</feature>
<dbReference type="AlphaFoldDB" id="A0A0R3S3M9"/>
<feature type="compositionally biased region" description="Basic and acidic residues" evidence="1">
    <location>
        <begin position="132"/>
        <end position="154"/>
    </location>
</feature>
<feature type="transmembrane region" description="Helical" evidence="2">
    <location>
        <begin position="5"/>
        <end position="24"/>
    </location>
</feature>
<dbReference type="WBParaSite" id="EEL_0000937401-mRNA-1">
    <property type="protein sequence ID" value="EEL_0000937401-mRNA-1"/>
    <property type="gene ID" value="EEL_0000937401"/>
</dbReference>
<keyword evidence="2" id="KW-1133">Transmembrane helix</keyword>
<dbReference type="GO" id="GO:0098553">
    <property type="term" value="C:lumenal side of endoplasmic reticulum membrane"/>
    <property type="evidence" value="ECO:0007669"/>
    <property type="project" value="TreeGrafter"/>
</dbReference>
<keyword evidence="3" id="KW-1185">Reference proteome</keyword>
<dbReference type="GO" id="GO:0006465">
    <property type="term" value="P:signal peptide processing"/>
    <property type="evidence" value="ECO:0007669"/>
    <property type="project" value="TreeGrafter"/>
</dbReference>
<dbReference type="GO" id="GO:0042500">
    <property type="term" value="F:aspartic endopeptidase activity, intramembrane cleaving"/>
    <property type="evidence" value="ECO:0007669"/>
    <property type="project" value="InterPro"/>
</dbReference>
<dbReference type="PANTHER" id="PTHR12174">
    <property type="entry name" value="SIGNAL PEPTIDE PEPTIDASE"/>
    <property type="match status" value="1"/>
</dbReference>
<dbReference type="Proteomes" id="UP000050640">
    <property type="component" value="Unplaced"/>
</dbReference>
<keyword evidence="2" id="KW-0812">Transmembrane</keyword>
<feature type="region of interest" description="Disordered" evidence="1">
    <location>
        <begin position="132"/>
        <end position="196"/>
    </location>
</feature>
<feature type="transmembrane region" description="Helical" evidence="2">
    <location>
        <begin position="55"/>
        <end position="78"/>
    </location>
</feature>
<dbReference type="InterPro" id="IPR007369">
    <property type="entry name" value="Peptidase_A22B_SPP"/>
</dbReference>
<dbReference type="GO" id="GO:0098554">
    <property type="term" value="C:cytoplasmic side of endoplasmic reticulum membrane"/>
    <property type="evidence" value="ECO:0007669"/>
    <property type="project" value="TreeGrafter"/>
</dbReference>
<dbReference type="GO" id="GO:0033619">
    <property type="term" value="P:membrane protein proteolysis"/>
    <property type="evidence" value="ECO:0007669"/>
    <property type="project" value="TreeGrafter"/>
</dbReference>
<organism evidence="3 4">
    <name type="scientific">Elaeophora elaphi</name>
    <dbReference type="NCBI Taxonomy" id="1147741"/>
    <lineage>
        <taxon>Eukaryota</taxon>
        <taxon>Metazoa</taxon>
        <taxon>Ecdysozoa</taxon>
        <taxon>Nematoda</taxon>
        <taxon>Chromadorea</taxon>
        <taxon>Rhabditida</taxon>
        <taxon>Spirurina</taxon>
        <taxon>Spiruromorpha</taxon>
        <taxon>Filarioidea</taxon>
        <taxon>Onchocercidae</taxon>
        <taxon>Elaeophora</taxon>
    </lineage>
</organism>
<feature type="transmembrane region" description="Helical" evidence="2">
    <location>
        <begin position="446"/>
        <end position="467"/>
    </location>
</feature>
<dbReference type="Pfam" id="PF04258">
    <property type="entry name" value="Peptidase_A22B"/>
    <property type="match status" value="1"/>
</dbReference>
<protein>
    <submittedName>
        <fullName evidence="4">Dolichol kinase</fullName>
    </submittedName>
</protein>
<evidence type="ECO:0000256" key="2">
    <source>
        <dbReference type="SAM" id="Phobius"/>
    </source>
</evidence>
<feature type="compositionally biased region" description="Polar residues" evidence="1">
    <location>
        <begin position="155"/>
        <end position="177"/>
    </location>
</feature>
<feature type="transmembrane region" description="Helical" evidence="2">
    <location>
        <begin position="502"/>
        <end position="518"/>
    </location>
</feature>
<evidence type="ECO:0000313" key="4">
    <source>
        <dbReference type="WBParaSite" id="EEL_0000937401-mRNA-1"/>
    </source>
</evidence>
<dbReference type="STRING" id="1147741.A0A0R3S3M9"/>
<sequence>MDYVIFTTCTVLVLITSIIIYSGCRRSCSIYFFEVQISCVLDMPDHIGYRDAKKVLFLGDGGAIAVPIVLSVLLIILYRNLKLSADNEMEEKIAEQKRQKSRTSSVSHQLAGKRLSKLDSISESAVADKMKTEFSDDLPEKRESVDDSSLEKDSVNNGIRSNSSGKDVMGQLNNESGNIGEATPADEIRRKSLSSKTARLRRRSSILSDDELVTERKRSEIYKKMGKVAFFPSVDEIVTVMNCPSLNMSKQTILNVLSRLITFHVPLWLGVIAVQIILVEVFDSKFCKLWCLFTIHIKICQSAVIFFNICSKWIIKSEVIIVLESILSERIYWNHIFYYHNPKMRQLAIIIALLLGIFQEVKWTWVVNDILSIATSYVIIARTEVSSGNLGFIKTASYFAGFLFLVGMILFDLFWFYCVDLFSVVTGDPRSPIMLVIPLGKKRRPVKISIVDIVVPGIFLNIVLKFAEMYDSGVFILSFYACIFGLFVTELITLLRQKSTPAMVIPGIFTILVSLLSVDSPSDLWRFGIKH</sequence>
<feature type="transmembrane region" description="Helical" evidence="2">
    <location>
        <begin position="398"/>
        <end position="425"/>
    </location>
</feature>
<accession>A0A0R3S3M9</accession>
<evidence type="ECO:0000313" key="3">
    <source>
        <dbReference type="Proteomes" id="UP000050640"/>
    </source>
</evidence>
<evidence type="ECO:0000256" key="1">
    <source>
        <dbReference type="SAM" id="MobiDB-lite"/>
    </source>
</evidence>
<proteinExistence type="predicted"/>
<reference evidence="4" key="1">
    <citation type="submission" date="2017-02" db="UniProtKB">
        <authorList>
            <consortium name="WormBaseParasite"/>
        </authorList>
    </citation>
    <scope>IDENTIFICATION</scope>
</reference>